<feature type="region of interest" description="Disordered" evidence="1">
    <location>
        <begin position="1017"/>
        <end position="1092"/>
    </location>
</feature>
<evidence type="ECO:0000256" key="1">
    <source>
        <dbReference type="SAM" id="MobiDB-lite"/>
    </source>
</evidence>
<name>A0ABR2JAL4_9PEZI</name>
<keyword evidence="3" id="KW-1185">Reference proteome</keyword>
<dbReference type="Proteomes" id="UP001390339">
    <property type="component" value="Unassembled WGS sequence"/>
</dbReference>
<gene>
    <name evidence="2" type="ORF">PGQ11_004814</name>
</gene>
<comment type="caution">
    <text evidence="2">The sequence shown here is derived from an EMBL/GenBank/DDBJ whole genome shotgun (WGS) entry which is preliminary data.</text>
</comment>
<organism evidence="2 3">
    <name type="scientific">Apiospora arundinis</name>
    <dbReference type="NCBI Taxonomy" id="335852"/>
    <lineage>
        <taxon>Eukaryota</taxon>
        <taxon>Fungi</taxon>
        <taxon>Dikarya</taxon>
        <taxon>Ascomycota</taxon>
        <taxon>Pezizomycotina</taxon>
        <taxon>Sordariomycetes</taxon>
        <taxon>Xylariomycetidae</taxon>
        <taxon>Amphisphaeriales</taxon>
        <taxon>Apiosporaceae</taxon>
        <taxon>Apiospora</taxon>
    </lineage>
</organism>
<feature type="region of interest" description="Disordered" evidence="1">
    <location>
        <begin position="1"/>
        <end position="35"/>
    </location>
</feature>
<protein>
    <submittedName>
        <fullName evidence="2">DUF1765-domain-containing protein</fullName>
    </submittedName>
</protein>
<feature type="region of interest" description="Disordered" evidence="1">
    <location>
        <begin position="395"/>
        <end position="427"/>
    </location>
</feature>
<feature type="compositionally biased region" description="Basic and acidic residues" evidence="1">
    <location>
        <begin position="121"/>
        <end position="135"/>
    </location>
</feature>
<feature type="compositionally biased region" description="Polar residues" evidence="1">
    <location>
        <begin position="1017"/>
        <end position="1032"/>
    </location>
</feature>
<feature type="compositionally biased region" description="Polar residues" evidence="1">
    <location>
        <begin position="51"/>
        <end position="62"/>
    </location>
</feature>
<feature type="compositionally biased region" description="Polar residues" evidence="1">
    <location>
        <begin position="413"/>
        <end position="424"/>
    </location>
</feature>
<feature type="compositionally biased region" description="Polar residues" evidence="1">
    <location>
        <begin position="933"/>
        <end position="953"/>
    </location>
</feature>
<feature type="compositionally biased region" description="Basic and acidic residues" evidence="1">
    <location>
        <begin position="398"/>
        <end position="411"/>
    </location>
</feature>
<evidence type="ECO:0000313" key="2">
    <source>
        <dbReference type="EMBL" id="KAK8874300.1"/>
    </source>
</evidence>
<feature type="compositionally biased region" description="Polar residues" evidence="1">
    <location>
        <begin position="8"/>
        <end position="24"/>
    </location>
</feature>
<dbReference type="EMBL" id="JAPCWZ010000003">
    <property type="protein sequence ID" value="KAK8874300.1"/>
    <property type="molecule type" value="Genomic_DNA"/>
</dbReference>
<feature type="region of interest" description="Disordered" evidence="1">
    <location>
        <begin position="235"/>
        <end position="284"/>
    </location>
</feature>
<feature type="compositionally biased region" description="Low complexity" evidence="1">
    <location>
        <begin position="243"/>
        <end position="255"/>
    </location>
</feature>
<dbReference type="InterPro" id="IPR013887">
    <property type="entry name" value="UPF0592"/>
</dbReference>
<dbReference type="PANTHER" id="PTHR37988">
    <property type="entry name" value="UPF0592 MEMBRANE PROTEIN C7D4.03C"/>
    <property type="match status" value="1"/>
</dbReference>
<feature type="compositionally biased region" description="Polar residues" evidence="1">
    <location>
        <begin position="180"/>
        <end position="191"/>
    </location>
</feature>
<feature type="compositionally biased region" description="Polar residues" evidence="1">
    <location>
        <begin position="136"/>
        <end position="158"/>
    </location>
</feature>
<evidence type="ECO:0000313" key="3">
    <source>
        <dbReference type="Proteomes" id="UP001390339"/>
    </source>
</evidence>
<dbReference type="Pfam" id="PF08578">
    <property type="entry name" value="DUF1765"/>
    <property type="match status" value="1"/>
</dbReference>
<proteinExistence type="predicted"/>
<feature type="compositionally biased region" description="Basic and acidic residues" evidence="1">
    <location>
        <begin position="162"/>
        <end position="179"/>
    </location>
</feature>
<feature type="compositionally biased region" description="Polar residues" evidence="1">
    <location>
        <begin position="1078"/>
        <end position="1092"/>
    </location>
</feature>
<feature type="compositionally biased region" description="Basic and acidic residues" evidence="1">
    <location>
        <begin position="103"/>
        <end position="112"/>
    </location>
</feature>
<accession>A0ABR2JAL4</accession>
<feature type="region of interest" description="Disordered" evidence="1">
    <location>
        <begin position="933"/>
        <end position="976"/>
    </location>
</feature>
<feature type="compositionally biased region" description="Polar residues" evidence="1">
    <location>
        <begin position="256"/>
        <end position="269"/>
    </location>
</feature>
<feature type="region of interest" description="Disordered" evidence="1">
    <location>
        <begin position="51"/>
        <end position="195"/>
    </location>
</feature>
<dbReference type="PANTHER" id="PTHR37988:SF1">
    <property type="entry name" value="UPF0592 MEMBRANE PROTEIN C7D4.03C"/>
    <property type="match status" value="1"/>
</dbReference>
<sequence>MVPEPSRLSHSNLDVTSRKPSSTAKTHHLSPLPAFDIPSFDLPDFDFDTNFSIPASDRTASTDAKHTSLPAPEPDKMGRARGKSLLTRRQSWMPGSKSASDLDLSKVPENEPSRASQSPPEAHHAEQKAVVDKSRSVSGSFASLAKRSTSWIATSRSPSPSPRKEARDYISHKPRETSRDPSPNNEASTRSPKYLRKRAISAMDKETNKSTDSLSKLGNYLSKMKQRPQSLLVKGVSINDGDSTASSIASSATNTRPSNAPSEHSNTTVPDEVQRPPTTQQPRDPLWSAFKALDAEYGKFQAKSVHMKVSAVRNTLLPFLRKYALHPSNNTLHFEELEPRAIILNKWWIGLLELLEGKANQSVAGVDRPIVLEVTTILMMRPEWRQCIPQFSPLAHRSPREPAGRKERAHSDGSGNRSRSSTADSEFLAESAEHNVRTMFTTNLVTQMGIVVDKLSQRHAPLSLVNFAGRACAYAFFFAPGVAEILVRLWALTPDLLRRVADEFRLPRRSKGESDDLASLFPPNLEALGWSSVRGMVQSLRQAAQLPLATAKIPWHGQWVSRWRGHDTDLFFLFCKYYYILAEEFMPADLPLTEKGRAPAFVLVNAQLLATLDSTIHRQAGMEASMGLPLSEGADASAMALPMNLNNNISRGMNDNRLIALLKDFLSTGSMAFPGARHSFAEAFMALMKSAAKRTSQFDHNACFTLCDFLEESLVAYRGFLGTGRLSLDYVDWPFWLDVCQKILDSNHTMSEVRVLSLVFSIWDVATSEQARKEAICQDWLLTEATFSKLFNNWCPMVRAYYMRLLCWRICRNDGGANESDIRMFNLAATRLGTVWSHHLWLRDTAERDNKCAPSTAPATPAPGKRFMIIRTEAPGAQPGLMVGFDSFSTSFNPLESTSAAPPPPELATTPNTEAAAYKKKWNLLGRVLHLSNNGNGEDAEASTQDGSTTTRKSAPPAKKTANPVTPPASDTDSIGSSPVYESLRYIFKFTLSWNGPNLMPPAERILSQPRLPLPAQSQLGFSDMGNSSHGQTLGRPAATRAVSGSVQSGLIESAKNAELSEASASPRSSDTMDRRGSQSPSIERISSNQSSLYQDRITTPTAEAFTHGGKPSSHLERGAKYSGRALAEWSLVVAECNSFIDRRRDEGVPDLSEVEVPSLAMPR</sequence>
<reference evidence="2 3" key="1">
    <citation type="journal article" date="2024" name="IMA Fungus">
        <title>Apiospora arundinis, a panoply of carbohydrate-active enzymes and secondary metabolites.</title>
        <authorList>
            <person name="Sorensen T."/>
            <person name="Petersen C."/>
            <person name="Muurmann A.T."/>
            <person name="Christiansen J.V."/>
            <person name="Brundto M.L."/>
            <person name="Overgaard C.K."/>
            <person name="Boysen A.T."/>
            <person name="Wollenberg R.D."/>
            <person name="Larsen T.O."/>
            <person name="Sorensen J.L."/>
            <person name="Nielsen K.L."/>
            <person name="Sondergaard T.E."/>
        </authorList>
    </citation>
    <scope>NUCLEOTIDE SEQUENCE [LARGE SCALE GENOMIC DNA]</scope>
    <source>
        <strain evidence="2 3">AAU 773</strain>
    </source>
</reference>